<feature type="non-terminal residue" evidence="14">
    <location>
        <position position="745"/>
    </location>
</feature>
<gene>
    <name evidence="14" type="ORF">U9M48_038744</name>
</gene>
<dbReference type="GO" id="GO:0006950">
    <property type="term" value="P:response to stress"/>
    <property type="evidence" value="ECO:0007669"/>
    <property type="project" value="UniProtKB-ARBA"/>
</dbReference>
<keyword evidence="15" id="KW-1185">Reference proteome</keyword>
<keyword evidence="7 11" id="KW-1133">Transmembrane helix</keyword>
<keyword evidence="6" id="KW-0521">NADP</keyword>
<dbReference type="GO" id="GO:0016491">
    <property type="term" value="F:oxidoreductase activity"/>
    <property type="evidence" value="ECO:0007669"/>
    <property type="project" value="InterPro"/>
</dbReference>
<accession>A0AAQ3XBE0</accession>
<feature type="transmembrane region" description="Helical" evidence="11">
    <location>
        <begin position="396"/>
        <end position="417"/>
    </location>
</feature>
<evidence type="ECO:0000256" key="4">
    <source>
        <dbReference type="ARBA" id="ARBA00022692"/>
    </source>
</evidence>
<evidence type="ECO:0000256" key="10">
    <source>
        <dbReference type="ARBA" id="ARBA00047909"/>
    </source>
</evidence>
<dbReference type="GO" id="GO:0005506">
    <property type="term" value="F:iron ion binding"/>
    <property type="evidence" value="ECO:0007669"/>
    <property type="project" value="InterPro"/>
</dbReference>
<feature type="transmembrane region" description="Helical" evidence="11">
    <location>
        <begin position="254"/>
        <end position="282"/>
    </location>
</feature>
<sequence>GVGESCNHCIGSHHQQVALLPPESRSKELKKRTCRHGSSAGVLAMGEPGQLQGTTLIDDGCICFFSSSSRYLLCAPLLAKAVGGMAWERASPDHWCFLLLLLFGVRAVTYQGWCIFSNMLFLNRRRLIVRDGVDFEQIDKEWHWDNFLILQLWLAAMAMYAFPSLRHLPLWDARGAAVALLLHVGVTEPLFYLLHRALHRGQLFSGYHSLHHSSRILQPTTALRKQNLDRCLYVSRDDDGTARAAAGFATPLEILAISALMAVPVAAACAAGLGSACLLVGYTLAFDSLRAMGHCNVEVFPGWLFQALPPARYLIGTPTYHTIHHTTKDSNFCLFMPLFDLLGGTLNDKSWELQKKNSAGTDEIPGFVFLVHIVDVMASLHSNLRSRSHASVPYRATAMTVLVWPLAFVIMLMMWAWSKTFVFTFYRLRGRLFQTWVVPRHGFQYFLPFAKDGINRQIETAILRANKMGVKVVSLAALNKVGPSVVCAELHAVCRIADHQMLRCCHLSLTDLIDRGAVQNEALNGGGTLFVKKHPGLRVRLVHGNTLTAAVILREIPEGTAEVFLTGATSKLGRAIALYLCRKRVRVMFVVPHIMRFRRDCTYGRFIYLNTDERGLGFCVVGRGVVHAATPTASEERFIDVDRIDVAPAGHFALPPVRGAAHHALPPGYIPFTAVLNRRHAIFLNDVRGLGACEYTLGRGVVHACHAGGVVHFLEGYEHHEVGAIDVDRIDVVWEAALRHGLRPA</sequence>
<evidence type="ECO:0000259" key="12">
    <source>
        <dbReference type="Pfam" id="PF04116"/>
    </source>
</evidence>
<evidence type="ECO:0000256" key="8">
    <source>
        <dbReference type="ARBA" id="ARBA00023136"/>
    </source>
</evidence>
<dbReference type="GO" id="GO:0005789">
    <property type="term" value="C:endoplasmic reticulum membrane"/>
    <property type="evidence" value="ECO:0007669"/>
    <property type="project" value="UniProtKB-SubCell"/>
</dbReference>
<dbReference type="EC" id="4.1.99.5" evidence="3"/>
<evidence type="ECO:0000256" key="5">
    <source>
        <dbReference type="ARBA" id="ARBA00022824"/>
    </source>
</evidence>
<name>A0AAQ3XBE0_PASNO</name>
<evidence type="ECO:0000313" key="14">
    <source>
        <dbReference type="EMBL" id="WVZ92698.1"/>
    </source>
</evidence>
<evidence type="ECO:0000256" key="11">
    <source>
        <dbReference type="SAM" id="Phobius"/>
    </source>
</evidence>
<feature type="domain" description="Very-long-chain aldehyde decarbonylase CER1-like C-terminal" evidence="13">
    <location>
        <begin position="686"/>
        <end position="744"/>
    </location>
</feature>
<evidence type="ECO:0000256" key="7">
    <source>
        <dbReference type="ARBA" id="ARBA00022989"/>
    </source>
</evidence>
<keyword evidence="9" id="KW-0456">Lyase</keyword>
<dbReference type="InterPro" id="IPR006694">
    <property type="entry name" value="Fatty_acid_hydroxylase"/>
</dbReference>
<dbReference type="InterPro" id="IPR050307">
    <property type="entry name" value="Sterol_Desaturase_Related"/>
</dbReference>
<dbReference type="EMBL" id="CP144753">
    <property type="protein sequence ID" value="WVZ92698.1"/>
    <property type="molecule type" value="Genomic_DNA"/>
</dbReference>
<dbReference type="Pfam" id="PF12076">
    <property type="entry name" value="CER1-like_C"/>
    <property type="match status" value="1"/>
</dbReference>
<dbReference type="AlphaFoldDB" id="A0AAQ3XBE0"/>
<dbReference type="GO" id="GO:0071771">
    <property type="term" value="F:aldehyde oxygenase (deformylating) activity"/>
    <property type="evidence" value="ECO:0007669"/>
    <property type="project" value="UniProtKB-EC"/>
</dbReference>
<evidence type="ECO:0000256" key="9">
    <source>
        <dbReference type="ARBA" id="ARBA00023239"/>
    </source>
</evidence>
<dbReference type="Pfam" id="PF04116">
    <property type="entry name" value="FA_hydroxylase"/>
    <property type="match status" value="1"/>
</dbReference>
<dbReference type="Proteomes" id="UP001341281">
    <property type="component" value="Chromosome 09"/>
</dbReference>
<dbReference type="GO" id="GO:0008610">
    <property type="term" value="P:lipid biosynthetic process"/>
    <property type="evidence" value="ECO:0007669"/>
    <property type="project" value="InterPro"/>
</dbReference>
<keyword evidence="4 11" id="KW-0812">Transmembrane</keyword>
<evidence type="ECO:0000259" key="13">
    <source>
        <dbReference type="Pfam" id="PF12076"/>
    </source>
</evidence>
<evidence type="ECO:0000256" key="2">
    <source>
        <dbReference type="ARBA" id="ARBA00009324"/>
    </source>
</evidence>
<feature type="transmembrane region" description="Helical" evidence="11">
    <location>
        <begin position="142"/>
        <end position="162"/>
    </location>
</feature>
<comment type="subcellular location">
    <subcellularLocation>
        <location evidence="1">Endoplasmic reticulum membrane</location>
        <topology evidence="1">Multi-pass membrane protein</topology>
    </subcellularLocation>
</comment>
<protein>
    <recommendedName>
        <fullName evidence="3">aldehyde oxygenase (deformylating)</fullName>
        <ecNumber evidence="3">4.1.99.5</ecNumber>
    </recommendedName>
</protein>
<proteinExistence type="inferred from homology"/>
<evidence type="ECO:0000256" key="3">
    <source>
        <dbReference type="ARBA" id="ARBA00013146"/>
    </source>
</evidence>
<feature type="domain" description="Fatty acid hydroxylase" evidence="12">
    <location>
        <begin position="245"/>
        <end position="345"/>
    </location>
</feature>
<comment type="catalytic activity">
    <reaction evidence="10">
        <text>a long-chain fatty aldehyde + 2 NADPH + O2 + H(+) = a long-chain alkane + formate + 2 NADP(+) + H2O</text>
        <dbReference type="Rhea" id="RHEA:21440"/>
        <dbReference type="ChEBI" id="CHEBI:15377"/>
        <dbReference type="ChEBI" id="CHEBI:15378"/>
        <dbReference type="ChEBI" id="CHEBI:15379"/>
        <dbReference type="ChEBI" id="CHEBI:15740"/>
        <dbReference type="ChEBI" id="CHEBI:17176"/>
        <dbReference type="ChEBI" id="CHEBI:57783"/>
        <dbReference type="ChEBI" id="CHEBI:58349"/>
        <dbReference type="ChEBI" id="CHEBI:83563"/>
        <dbReference type="EC" id="4.1.99.5"/>
    </reaction>
</comment>
<dbReference type="InterPro" id="IPR021940">
    <property type="entry name" value="CER1-like_C"/>
</dbReference>
<reference evidence="14 15" key="1">
    <citation type="submission" date="2024-02" db="EMBL/GenBank/DDBJ databases">
        <title>High-quality chromosome-scale genome assembly of Pensacola bahiagrass (Paspalum notatum Flugge var. saurae).</title>
        <authorList>
            <person name="Vega J.M."/>
            <person name="Podio M."/>
            <person name="Orjuela J."/>
            <person name="Siena L.A."/>
            <person name="Pessino S.C."/>
            <person name="Combes M.C."/>
            <person name="Mariac C."/>
            <person name="Albertini E."/>
            <person name="Pupilli F."/>
            <person name="Ortiz J.P.A."/>
            <person name="Leblanc O."/>
        </authorList>
    </citation>
    <scope>NUCLEOTIDE SEQUENCE [LARGE SCALE GENOMIC DNA]</scope>
    <source>
        <strain evidence="14">R1</strain>
        <tissue evidence="14">Leaf</tissue>
    </source>
</reference>
<evidence type="ECO:0000256" key="6">
    <source>
        <dbReference type="ARBA" id="ARBA00022857"/>
    </source>
</evidence>
<dbReference type="PANTHER" id="PTHR11863">
    <property type="entry name" value="STEROL DESATURASE"/>
    <property type="match status" value="1"/>
</dbReference>
<evidence type="ECO:0000313" key="15">
    <source>
        <dbReference type="Proteomes" id="UP001341281"/>
    </source>
</evidence>
<organism evidence="14 15">
    <name type="scientific">Paspalum notatum var. saurae</name>
    <dbReference type="NCBI Taxonomy" id="547442"/>
    <lineage>
        <taxon>Eukaryota</taxon>
        <taxon>Viridiplantae</taxon>
        <taxon>Streptophyta</taxon>
        <taxon>Embryophyta</taxon>
        <taxon>Tracheophyta</taxon>
        <taxon>Spermatophyta</taxon>
        <taxon>Magnoliopsida</taxon>
        <taxon>Liliopsida</taxon>
        <taxon>Poales</taxon>
        <taxon>Poaceae</taxon>
        <taxon>PACMAD clade</taxon>
        <taxon>Panicoideae</taxon>
        <taxon>Andropogonodae</taxon>
        <taxon>Paspaleae</taxon>
        <taxon>Paspalinae</taxon>
        <taxon>Paspalum</taxon>
    </lineage>
</organism>
<comment type="similarity">
    <text evidence="2">Belongs to the sterol desaturase family.</text>
</comment>
<feature type="transmembrane region" description="Helical" evidence="11">
    <location>
        <begin position="174"/>
        <end position="194"/>
    </location>
</feature>
<keyword evidence="8 11" id="KW-0472">Membrane</keyword>
<feature type="transmembrane region" description="Helical" evidence="11">
    <location>
        <begin position="97"/>
        <end position="121"/>
    </location>
</feature>
<evidence type="ECO:0000256" key="1">
    <source>
        <dbReference type="ARBA" id="ARBA00004477"/>
    </source>
</evidence>
<keyword evidence="5" id="KW-0256">Endoplasmic reticulum</keyword>